<feature type="repeat" description="WD" evidence="3">
    <location>
        <begin position="90"/>
        <end position="118"/>
    </location>
</feature>
<name>A0A6G1HD28_9PEZI</name>
<proteinExistence type="predicted"/>
<dbReference type="PROSITE" id="PS50082">
    <property type="entry name" value="WD_REPEATS_2"/>
    <property type="match status" value="1"/>
</dbReference>
<accession>A0A6G1HD28</accession>
<protein>
    <submittedName>
        <fullName evidence="4">WD40 repeat-like protein</fullName>
    </submittedName>
</protein>
<dbReference type="InterPro" id="IPR001680">
    <property type="entry name" value="WD40_rpt"/>
</dbReference>
<dbReference type="EMBL" id="ML977140">
    <property type="protein sequence ID" value="KAF1991136.1"/>
    <property type="molecule type" value="Genomic_DNA"/>
</dbReference>
<keyword evidence="2" id="KW-0677">Repeat</keyword>
<keyword evidence="5" id="KW-1185">Reference proteome</keyword>
<dbReference type="Proteomes" id="UP000800041">
    <property type="component" value="Unassembled WGS sequence"/>
</dbReference>
<evidence type="ECO:0000313" key="4">
    <source>
        <dbReference type="EMBL" id="KAF1991136.1"/>
    </source>
</evidence>
<dbReference type="Gene3D" id="2.130.10.10">
    <property type="entry name" value="YVTN repeat-like/Quinoprotein amine dehydrogenase"/>
    <property type="match status" value="1"/>
</dbReference>
<dbReference type="OrthoDB" id="25131at2759"/>
<keyword evidence="1 3" id="KW-0853">WD repeat</keyword>
<evidence type="ECO:0000256" key="3">
    <source>
        <dbReference type="PROSITE-ProRule" id="PRU00221"/>
    </source>
</evidence>
<dbReference type="SMART" id="SM00320">
    <property type="entry name" value="WD40"/>
    <property type="match status" value="3"/>
</dbReference>
<dbReference type="SUPFAM" id="SSF50978">
    <property type="entry name" value="WD40 repeat-like"/>
    <property type="match status" value="1"/>
</dbReference>
<dbReference type="InterPro" id="IPR036322">
    <property type="entry name" value="WD40_repeat_dom_sf"/>
</dbReference>
<evidence type="ECO:0000256" key="1">
    <source>
        <dbReference type="ARBA" id="ARBA00022574"/>
    </source>
</evidence>
<dbReference type="InterPro" id="IPR039328">
    <property type="entry name" value="WDR89"/>
</dbReference>
<dbReference type="PANTHER" id="PTHR22889:SF0">
    <property type="entry name" value="WD REPEAT-CONTAINING PROTEIN 89"/>
    <property type="match status" value="1"/>
</dbReference>
<dbReference type="PANTHER" id="PTHR22889">
    <property type="entry name" value="WD REPEAT-CONTAINING PROTEIN 89"/>
    <property type="match status" value="1"/>
</dbReference>
<gene>
    <name evidence="4" type="ORF">K402DRAFT_172090</name>
</gene>
<reference evidence="4" key="1">
    <citation type="journal article" date="2020" name="Stud. Mycol.">
        <title>101 Dothideomycetes genomes: a test case for predicting lifestyles and emergence of pathogens.</title>
        <authorList>
            <person name="Haridas S."/>
            <person name="Albert R."/>
            <person name="Binder M."/>
            <person name="Bloem J."/>
            <person name="Labutti K."/>
            <person name="Salamov A."/>
            <person name="Andreopoulos B."/>
            <person name="Baker S."/>
            <person name="Barry K."/>
            <person name="Bills G."/>
            <person name="Bluhm B."/>
            <person name="Cannon C."/>
            <person name="Castanera R."/>
            <person name="Culley D."/>
            <person name="Daum C."/>
            <person name="Ezra D."/>
            <person name="Gonzalez J."/>
            <person name="Henrissat B."/>
            <person name="Kuo A."/>
            <person name="Liang C."/>
            <person name="Lipzen A."/>
            <person name="Lutzoni F."/>
            <person name="Magnuson J."/>
            <person name="Mondo S."/>
            <person name="Nolan M."/>
            <person name="Ohm R."/>
            <person name="Pangilinan J."/>
            <person name="Park H.-J."/>
            <person name="Ramirez L."/>
            <person name="Alfaro M."/>
            <person name="Sun H."/>
            <person name="Tritt A."/>
            <person name="Yoshinaga Y."/>
            <person name="Zwiers L.-H."/>
            <person name="Turgeon B."/>
            <person name="Goodwin S."/>
            <person name="Spatafora J."/>
            <person name="Crous P."/>
            <person name="Grigoriev I."/>
        </authorList>
    </citation>
    <scope>NUCLEOTIDE SEQUENCE</scope>
    <source>
        <strain evidence="4">CBS 113979</strain>
    </source>
</reference>
<evidence type="ECO:0000256" key="2">
    <source>
        <dbReference type="ARBA" id="ARBA00022737"/>
    </source>
</evidence>
<evidence type="ECO:0000313" key="5">
    <source>
        <dbReference type="Proteomes" id="UP000800041"/>
    </source>
</evidence>
<dbReference type="AlphaFoldDB" id="A0A6G1HD28"/>
<organism evidence="4 5">
    <name type="scientific">Aulographum hederae CBS 113979</name>
    <dbReference type="NCBI Taxonomy" id="1176131"/>
    <lineage>
        <taxon>Eukaryota</taxon>
        <taxon>Fungi</taxon>
        <taxon>Dikarya</taxon>
        <taxon>Ascomycota</taxon>
        <taxon>Pezizomycotina</taxon>
        <taxon>Dothideomycetes</taxon>
        <taxon>Pleosporomycetidae</taxon>
        <taxon>Aulographales</taxon>
        <taxon>Aulographaceae</taxon>
    </lineage>
</organism>
<sequence>MDTPKTSIMDRLASSAALPSTPYIYNLVPLSHQTSPTNFKPLSSSTPLATISSDNSLRLYDPSTLKILPDGELKNVHESVTCLGRFAPENEDVNVLVTAGRDAAVRSWDRRNGKLAAEMRSPKNQPFSALACDAKTNTIAAGTELLKDPPGDVSVLTFDVRNPSTPLTEYVDSHNDTITNLHFYPTASASSSSSSVGGKYLLSGSTDGLLNLFNLNIKEEEDAVEKVIDHRSAVHQCGWMVEDATKGWGVVWVMGTDETMSFHSVRVGEEDEGGELRLGDVRERFGGNYMVGVRFAAGKAVMGIGSHTEGYLDLLPQNPSLSDIWENPEGGLASYEFDPSERMRLENAHAGEVVRDFYIDDQGDVSSTTLFS</sequence>
<dbReference type="InterPro" id="IPR015943">
    <property type="entry name" value="WD40/YVTN_repeat-like_dom_sf"/>
</dbReference>